<evidence type="ECO:0000256" key="1">
    <source>
        <dbReference type="ARBA" id="ARBA00023002"/>
    </source>
</evidence>
<accession>A0A1C1CJS8</accession>
<name>A0A1C1CJS8_9EURO</name>
<reference evidence="4" key="1">
    <citation type="submission" date="2015-07" db="EMBL/GenBank/DDBJ databases">
        <authorList>
            <person name="Teixeira M.M."/>
            <person name="Souza R.C."/>
            <person name="Almeida L.G."/>
            <person name="Vicente V.A."/>
            <person name="de Hoog S."/>
            <person name="Bocca A.L."/>
            <person name="de Almeida S.R."/>
            <person name="Vasconcelos A.T."/>
            <person name="Felipe M.S."/>
        </authorList>
    </citation>
    <scope>NUCLEOTIDE SEQUENCE [LARGE SCALE GENOMIC DNA]</scope>
    <source>
        <strain evidence="4">KSF</strain>
    </source>
</reference>
<dbReference type="Gene3D" id="2.30.110.10">
    <property type="entry name" value="Electron Transport, Fmn-binding Protein, Chain A"/>
    <property type="match status" value="1"/>
</dbReference>
<keyword evidence="4" id="KW-1185">Reference proteome</keyword>
<comment type="caution">
    <text evidence="3">The sequence shown here is derived from an EMBL/GenBank/DDBJ whole genome shotgun (WGS) entry which is preliminary data.</text>
</comment>
<dbReference type="Pfam" id="PF01613">
    <property type="entry name" value="Flavin_Reduct"/>
    <property type="match status" value="1"/>
</dbReference>
<organism evidence="3 4">
    <name type="scientific">Cladophialophora carrionii</name>
    <dbReference type="NCBI Taxonomy" id="86049"/>
    <lineage>
        <taxon>Eukaryota</taxon>
        <taxon>Fungi</taxon>
        <taxon>Dikarya</taxon>
        <taxon>Ascomycota</taxon>
        <taxon>Pezizomycotina</taxon>
        <taxon>Eurotiomycetes</taxon>
        <taxon>Chaetothyriomycetidae</taxon>
        <taxon>Chaetothyriales</taxon>
        <taxon>Herpotrichiellaceae</taxon>
        <taxon>Cladophialophora</taxon>
    </lineage>
</organism>
<protein>
    <submittedName>
        <fullName evidence="3">Putative oxidoreductase</fullName>
    </submittedName>
</protein>
<evidence type="ECO:0000259" key="2">
    <source>
        <dbReference type="SMART" id="SM00903"/>
    </source>
</evidence>
<evidence type="ECO:0000313" key="3">
    <source>
        <dbReference type="EMBL" id="OCT48727.1"/>
    </source>
</evidence>
<dbReference type="OrthoDB" id="2015405at2759"/>
<dbReference type="EMBL" id="LGRB01000011">
    <property type="protein sequence ID" value="OCT48727.1"/>
    <property type="molecule type" value="Genomic_DNA"/>
</dbReference>
<dbReference type="InterPro" id="IPR050268">
    <property type="entry name" value="NADH-dep_flavin_reductase"/>
</dbReference>
<proteinExistence type="predicted"/>
<dbReference type="STRING" id="86049.A0A1C1CJS8"/>
<dbReference type="PANTHER" id="PTHR30466">
    <property type="entry name" value="FLAVIN REDUCTASE"/>
    <property type="match status" value="1"/>
</dbReference>
<dbReference type="SMART" id="SM00903">
    <property type="entry name" value="Flavin_Reduct"/>
    <property type="match status" value="1"/>
</dbReference>
<dbReference type="PANTHER" id="PTHR30466:SF1">
    <property type="entry name" value="FMN REDUCTASE (NADH) RUTF"/>
    <property type="match status" value="1"/>
</dbReference>
<feature type="domain" description="Flavin reductase like" evidence="2">
    <location>
        <begin position="13"/>
        <end position="196"/>
    </location>
</feature>
<dbReference type="VEuPathDB" id="FungiDB:CLCR_05151"/>
<evidence type="ECO:0000313" key="4">
    <source>
        <dbReference type="Proteomes" id="UP000094526"/>
    </source>
</evidence>
<dbReference type="AlphaFoldDB" id="A0A1C1CJS8"/>
<dbReference type="SUPFAM" id="SSF50475">
    <property type="entry name" value="FMN-binding split barrel"/>
    <property type="match status" value="1"/>
</dbReference>
<dbReference type="InterPro" id="IPR002563">
    <property type="entry name" value="Flavin_Rdtase-like_dom"/>
</dbReference>
<dbReference type="GO" id="GO:0042602">
    <property type="term" value="F:riboflavin reductase (NADPH) activity"/>
    <property type="evidence" value="ECO:0007669"/>
    <property type="project" value="TreeGrafter"/>
</dbReference>
<gene>
    <name evidence="3" type="ORF">CLCR_05151</name>
</gene>
<dbReference type="GO" id="GO:0010181">
    <property type="term" value="F:FMN binding"/>
    <property type="evidence" value="ECO:0007669"/>
    <property type="project" value="InterPro"/>
</dbReference>
<sequence length="223" mass="23600">MATSLSDGVRKIMRHVPHPVAVITSTDTSVSPEGAPTAWRGATVSSFNTVTLRPKPIVSFNITKHSSTYSAIKSSGLFNVHLLNCSSSSSSIAGRFSRGNASSPFHDEDGSLAAWAEEQHMNAPAPSHLGPQIGRKSPVIKTPLQAVLRCTHISHKAVEIGDHVVILGEVVEKHDELHHLEEASVWLYYVNGKYSPLISTKSSGNVSVGPGLLAPKGQGAAVG</sequence>
<keyword evidence="1" id="KW-0560">Oxidoreductase</keyword>
<dbReference type="Proteomes" id="UP000094526">
    <property type="component" value="Unassembled WGS sequence"/>
</dbReference>
<dbReference type="InterPro" id="IPR012349">
    <property type="entry name" value="Split_barrel_FMN-bd"/>
</dbReference>